<dbReference type="GO" id="GO:0030170">
    <property type="term" value="F:pyridoxal phosphate binding"/>
    <property type="evidence" value="ECO:0007669"/>
    <property type="project" value="InterPro"/>
</dbReference>
<name>A0A1H1WDC1_9ACTN</name>
<dbReference type="InterPro" id="IPR004839">
    <property type="entry name" value="Aminotransferase_I/II_large"/>
</dbReference>
<dbReference type="STRING" id="546871.SAMN04488543_2696"/>
<gene>
    <name evidence="2" type="ORF">SAMN04488543_2696</name>
</gene>
<sequence>MNADFTSALFLGLRHPSAAGAGRLTEGKPAALQEPAGASAAAAAVASAQGAAAAVVARTSLHALVDVLTTAAPAGALVVVDEHSYPISFWAAAVAAQGGAAMTTFGHHDADHVRRLLHGRRRRGAAVVLTDGWCGGCSRPAPLRSLAAVAAEAGATLVVDDSLAAGVLGADPEPWRPLGSGGQGTPAWSGLPPDQLVSVASTAKAFGAPLAVVTGPATAVAMVRRGPSRLHASPPTRADVAALTEALADPTLPQRRRRLARLIGRVRDFAGEQGLAAAGLPFPAVQLPMPLARADDLRRRMLVDGVSTLVIRSGCAGTAALGVLVRADHSDVAVNLLLQALGRQLHRGAA</sequence>
<evidence type="ECO:0000313" key="3">
    <source>
        <dbReference type="Proteomes" id="UP000199092"/>
    </source>
</evidence>
<reference evidence="2 3" key="1">
    <citation type="submission" date="2016-10" db="EMBL/GenBank/DDBJ databases">
        <authorList>
            <person name="de Groot N.N."/>
        </authorList>
    </citation>
    <scope>NUCLEOTIDE SEQUENCE [LARGE SCALE GENOMIC DNA]</scope>
    <source>
        <strain evidence="2 3">DSM 21741</strain>
    </source>
</reference>
<protein>
    <submittedName>
        <fullName evidence="2">8-amino-7-oxononanoate synthase</fullName>
    </submittedName>
</protein>
<dbReference type="InterPro" id="IPR015422">
    <property type="entry name" value="PyrdxlP-dep_Trfase_small"/>
</dbReference>
<dbReference type="AlphaFoldDB" id="A0A1H1WDC1"/>
<dbReference type="Pfam" id="PF00155">
    <property type="entry name" value="Aminotran_1_2"/>
    <property type="match status" value="1"/>
</dbReference>
<proteinExistence type="predicted"/>
<dbReference type="InterPro" id="IPR015421">
    <property type="entry name" value="PyrdxlP-dep_Trfase_major"/>
</dbReference>
<feature type="domain" description="Aminotransferase class I/classII large" evidence="1">
    <location>
        <begin position="35"/>
        <end position="268"/>
    </location>
</feature>
<dbReference type="SUPFAM" id="SSF53383">
    <property type="entry name" value="PLP-dependent transferases"/>
    <property type="match status" value="1"/>
</dbReference>
<dbReference type="EMBL" id="LT629749">
    <property type="protein sequence ID" value="SDS94660.1"/>
    <property type="molecule type" value="Genomic_DNA"/>
</dbReference>
<keyword evidence="3" id="KW-1185">Reference proteome</keyword>
<accession>A0A1H1WDC1</accession>
<dbReference type="InterPro" id="IPR015424">
    <property type="entry name" value="PyrdxlP-dep_Trfase"/>
</dbReference>
<organism evidence="2 3">
    <name type="scientific">Friedmanniella luteola</name>
    <dbReference type="NCBI Taxonomy" id="546871"/>
    <lineage>
        <taxon>Bacteria</taxon>
        <taxon>Bacillati</taxon>
        <taxon>Actinomycetota</taxon>
        <taxon>Actinomycetes</taxon>
        <taxon>Propionibacteriales</taxon>
        <taxon>Nocardioidaceae</taxon>
        <taxon>Friedmanniella</taxon>
    </lineage>
</organism>
<dbReference type="Proteomes" id="UP000199092">
    <property type="component" value="Chromosome I"/>
</dbReference>
<evidence type="ECO:0000313" key="2">
    <source>
        <dbReference type="EMBL" id="SDS94660.1"/>
    </source>
</evidence>
<dbReference type="RefSeq" id="WP_091413442.1">
    <property type="nucleotide sequence ID" value="NZ_LT629749.1"/>
</dbReference>
<dbReference type="Gene3D" id="3.90.1150.10">
    <property type="entry name" value="Aspartate Aminotransferase, domain 1"/>
    <property type="match status" value="1"/>
</dbReference>
<dbReference type="OrthoDB" id="9807157at2"/>
<evidence type="ECO:0000259" key="1">
    <source>
        <dbReference type="Pfam" id="PF00155"/>
    </source>
</evidence>
<dbReference type="Gene3D" id="3.40.640.10">
    <property type="entry name" value="Type I PLP-dependent aspartate aminotransferase-like (Major domain)"/>
    <property type="match status" value="1"/>
</dbReference>